<evidence type="ECO:0000256" key="1">
    <source>
        <dbReference type="SAM" id="MobiDB-lite"/>
    </source>
</evidence>
<dbReference type="Proteomes" id="UP000007319">
    <property type="component" value="Chromosome"/>
</dbReference>
<organism evidence="2 3">
    <name type="scientific">Azospirillum baldaniorum</name>
    <dbReference type="NCBI Taxonomy" id="1064539"/>
    <lineage>
        <taxon>Bacteria</taxon>
        <taxon>Pseudomonadati</taxon>
        <taxon>Pseudomonadota</taxon>
        <taxon>Alphaproteobacteria</taxon>
        <taxon>Rhodospirillales</taxon>
        <taxon>Azospirillaceae</taxon>
        <taxon>Azospirillum</taxon>
    </lineage>
</organism>
<evidence type="ECO:0000313" key="2">
    <source>
        <dbReference type="EMBL" id="CCC97448.1"/>
    </source>
</evidence>
<dbReference type="KEGG" id="abs:AZOBR_70084"/>
<name>A0A9P1NLA4_9PROT</name>
<gene>
    <name evidence="2" type="ORF">AZOBR_70084</name>
</gene>
<feature type="compositionally biased region" description="Polar residues" evidence="1">
    <location>
        <begin position="48"/>
        <end position="61"/>
    </location>
</feature>
<dbReference type="EMBL" id="HE577327">
    <property type="protein sequence ID" value="CCC97448.1"/>
    <property type="molecule type" value="Genomic_DNA"/>
</dbReference>
<dbReference type="AlphaFoldDB" id="A0A9P1NLA4"/>
<keyword evidence="3" id="KW-1185">Reference proteome</keyword>
<evidence type="ECO:0000313" key="3">
    <source>
        <dbReference type="Proteomes" id="UP000007319"/>
    </source>
</evidence>
<sequence>MYAKQCQSGGEGSCDLLSHFLGETVAFVAAHAMRGVRRSEDGAGCDCSDSNMTPNSSQFRN</sequence>
<protein>
    <submittedName>
        <fullName evidence="2">Uncharacterized protein</fullName>
    </submittedName>
</protein>
<feature type="region of interest" description="Disordered" evidence="1">
    <location>
        <begin position="39"/>
        <end position="61"/>
    </location>
</feature>
<accession>A0A9P1NLA4</accession>
<reference evidence="2 3" key="1">
    <citation type="journal article" date="2011" name="PLoS Genet.">
        <title>Azospirillum genomes reveal transition of bacteria from aquatic to terrestrial environments.</title>
        <authorList>
            <person name="Wisniewski-Dye F."/>
            <person name="Borziak K."/>
            <person name="Khalsa-Moyers G."/>
            <person name="Alexandre G."/>
            <person name="Sukharnikov L.O."/>
            <person name="Wuichet K."/>
            <person name="Hurst G.B."/>
            <person name="McDonald W.H."/>
            <person name="Robertson J.S."/>
            <person name="Barbe V."/>
            <person name="Calteau A."/>
            <person name="Rouy Z."/>
            <person name="Mangenot S."/>
            <person name="Prigent-Combaret C."/>
            <person name="Normand P."/>
            <person name="Boyer M."/>
            <person name="Siguier P."/>
            <person name="Dessaux Y."/>
            <person name="Elmerich C."/>
            <person name="Condemine G."/>
            <person name="Krishnen G."/>
            <person name="Kennedy I."/>
            <person name="Paterson A.H."/>
            <person name="Gonzalez V."/>
            <person name="Mavingui P."/>
            <person name="Zhulin I.B."/>
        </authorList>
    </citation>
    <scope>NUCLEOTIDE SEQUENCE [LARGE SCALE GENOMIC DNA]</scope>
    <source>
        <strain evidence="2 3">Sp245</strain>
    </source>
</reference>
<proteinExistence type="predicted"/>